<accession>A0A2T4PXD3</accession>
<gene>
    <name evidence="1" type="ORF">BU085_12315</name>
</gene>
<dbReference type="RefSeq" id="WP_002451571.1">
    <property type="nucleotide sequence ID" value="NZ_CP054017.1"/>
</dbReference>
<dbReference type="SMART" id="SM00794">
    <property type="entry name" value="AgrD"/>
    <property type="match status" value="1"/>
</dbReference>
<dbReference type="NCBIfam" id="TIGR04223">
    <property type="entry name" value="quorum_AgrD"/>
    <property type="match status" value="1"/>
</dbReference>
<protein>
    <submittedName>
        <fullName evidence="1">Cyclic lactone autoinducer peptide</fullName>
    </submittedName>
</protein>
<name>A0A2T4PXD3_STAWA</name>
<dbReference type="Pfam" id="PF05931">
    <property type="entry name" value="AgrD"/>
    <property type="match status" value="1"/>
</dbReference>
<reference evidence="1 2" key="1">
    <citation type="journal article" date="2016" name="Front. Microbiol.">
        <title>Comprehensive Phylogenetic Analysis of Bovine Non-aureus Staphylococci Species Based on Whole-Genome Sequencing.</title>
        <authorList>
            <person name="Naushad S."/>
            <person name="Barkema H.W."/>
            <person name="Luby C."/>
            <person name="Condas L.A."/>
            <person name="Nobrega D.B."/>
            <person name="Carson D.A."/>
            <person name="De Buck J."/>
        </authorList>
    </citation>
    <scope>NUCLEOTIDE SEQUENCE [LARGE SCALE GENOMIC DNA]</scope>
    <source>
        <strain evidence="1 2">SNUC 2993</strain>
    </source>
</reference>
<organism evidence="1 2">
    <name type="scientific">Staphylococcus warneri</name>
    <dbReference type="NCBI Taxonomy" id="1292"/>
    <lineage>
        <taxon>Bacteria</taxon>
        <taxon>Bacillati</taxon>
        <taxon>Bacillota</taxon>
        <taxon>Bacilli</taxon>
        <taxon>Bacillales</taxon>
        <taxon>Staphylococcaceae</taxon>
        <taxon>Staphylococcus</taxon>
    </lineage>
</organism>
<dbReference type="AlphaFoldDB" id="A0A2T4PXD3"/>
<dbReference type="Proteomes" id="UP000240717">
    <property type="component" value="Unassembled WGS sequence"/>
</dbReference>
<evidence type="ECO:0000313" key="1">
    <source>
        <dbReference type="EMBL" id="PTI49314.1"/>
    </source>
</evidence>
<dbReference type="InterPro" id="IPR009229">
    <property type="entry name" value="AgrD"/>
</dbReference>
<comment type="caution">
    <text evidence="1">The sequence shown here is derived from an EMBL/GenBank/DDBJ whole genome shotgun (WGS) entry which is preliminary data.</text>
</comment>
<dbReference type="STRING" id="1194526.A284_04260"/>
<proteinExistence type="predicted"/>
<evidence type="ECO:0000313" key="2">
    <source>
        <dbReference type="Proteomes" id="UP000240717"/>
    </source>
</evidence>
<sequence length="46" mass="5350">MEFLVNLFFKFFTSIMEFVGFVAGANPCAMFYDEPEVPSELTKLYE</sequence>
<dbReference type="EMBL" id="PZEV01000083">
    <property type="protein sequence ID" value="PTI49314.1"/>
    <property type="molecule type" value="Genomic_DNA"/>
</dbReference>